<dbReference type="Proteomes" id="UP001610563">
    <property type="component" value="Unassembled WGS sequence"/>
</dbReference>
<sequence length="379" mass="43681">MIYALANEKEGHHVHLGYRQGKLVVRSLKINRLLELVPRQVFGSGPECDLPSSWVDGCVHWLDLRSKILEVRPHPRIWRDSNWTLDFTTRKARRRRASLVDPHSRLFQKVARIFAHFEEPHMVMVLQPSDQSLSVELRRMDLAFHVNRKGFLQCRQLFAEIDPDQDPGTVYGLQSMLVLRNVFDRSQRSIITTLGNVRYQRHGMHVFVNFENTGSYARYSIDDVLGRLVSPPEPRLLYHKAQIHALTSCFIPDRLTGRTGTEEALSCLQSGAYRPWDRLSAGAREILLQISGLTPRRVYYPKGRKVQQSVFWDSALTISIQHDGYRPLFPTQRLIFRIGLSVVEGNLNGVAYWIRFSIIRGTSHTLVKIAVLPLNVPRM</sequence>
<dbReference type="EMBL" id="JBFTWV010000529">
    <property type="protein sequence ID" value="KAL2782332.1"/>
    <property type="molecule type" value="Genomic_DNA"/>
</dbReference>
<organism evidence="1 2">
    <name type="scientific">Aspergillus keveii</name>
    <dbReference type="NCBI Taxonomy" id="714993"/>
    <lineage>
        <taxon>Eukaryota</taxon>
        <taxon>Fungi</taxon>
        <taxon>Dikarya</taxon>
        <taxon>Ascomycota</taxon>
        <taxon>Pezizomycotina</taxon>
        <taxon>Eurotiomycetes</taxon>
        <taxon>Eurotiomycetidae</taxon>
        <taxon>Eurotiales</taxon>
        <taxon>Aspergillaceae</taxon>
        <taxon>Aspergillus</taxon>
        <taxon>Aspergillus subgen. Nidulantes</taxon>
    </lineage>
</organism>
<reference evidence="1 2" key="1">
    <citation type="submission" date="2024-07" db="EMBL/GenBank/DDBJ databases">
        <title>Section-level genome sequencing and comparative genomics of Aspergillus sections Usti and Cavernicolus.</title>
        <authorList>
            <consortium name="Lawrence Berkeley National Laboratory"/>
            <person name="Nybo J.L."/>
            <person name="Vesth T.C."/>
            <person name="Theobald S."/>
            <person name="Frisvad J.C."/>
            <person name="Larsen T.O."/>
            <person name="Kjaerboelling I."/>
            <person name="Rothschild-Mancinelli K."/>
            <person name="Lyhne E.K."/>
            <person name="Kogle M.E."/>
            <person name="Barry K."/>
            <person name="Clum A."/>
            <person name="Na H."/>
            <person name="Ledsgaard L."/>
            <person name="Lin J."/>
            <person name="Lipzen A."/>
            <person name="Kuo A."/>
            <person name="Riley R."/>
            <person name="Mondo S."/>
            <person name="Labutti K."/>
            <person name="Haridas S."/>
            <person name="Pangalinan J."/>
            <person name="Salamov A.A."/>
            <person name="Simmons B.A."/>
            <person name="Magnuson J.K."/>
            <person name="Chen J."/>
            <person name="Drula E."/>
            <person name="Henrissat B."/>
            <person name="Wiebenga A."/>
            <person name="Lubbers R.J."/>
            <person name="Gomes A.C."/>
            <person name="Makela M.R."/>
            <person name="Stajich J."/>
            <person name="Grigoriev I.V."/>
            <person name="Mortensen U.H."/>
            <person name="De Vries R.P."/>
            <person name="Baker S.E."/>
            <person name="Andersen M.R."/>
        </authorList>
    </citation>
    <scope>NUCLEOTIDE SEQUENCE [LARGE SCALE GENOMIC DNA]</scope>
    <source>
        <strain evidence="1 2">CBS 209.92</strain>
    </source>
</reference>
<proteinExistence type="predicted"/>
<name>A0ABR4FGF6_9EURO</name>
<evidence type="ECO:0008006" key="3">
    <source>
        <dbReference type="Google" id="ProtNLM"/>
    </source>
</evidence>
<evidence type="ECO:0000313" key="2">
    <source>
        <dbReference type="Proteomes" id="UP001610563"/>
    </source>
</evidence>
<evidence type="ECO:0000313" key="1">
    <source>
        <dbReference type="EMBL" id="KAL2782332.1"/>
    </source>
</evidence>
<comment type="caution">
    <text evidence="1">The sequence shown here is derived from an EMBL/GenBank/DDBJ whole genome shotgun (WGS) entry which is preliminary data.</text>
</comment>
<protein>
    <recommendedName>
        <fullName evidence="3">F-box domain protein</fullName>
    </recommendedName>
</protein>
<gene>
    <name evidence="1" type="ORF">BJX66DRAFT_345954</name>
</gene>
<keyword evidence="2" id="KW-1185">Reference proteome</keyword>
<accession>A0ABR4FGF6</accession>